<feature type="transmembrane region" description="Helical" evidence="2">
    <location>
        <begin position="20"/>
        <end position="43"/>
    </location>
</feature>
<protein>
    <submittedName>
        <fullName evidence="4">ABC transporter permease</fullName>
    </submittedName>
</protein>
<feature type="domain" description="MacB-like periplasmic core" evidence="3">
    <location>
        <begin position="23"/>
        <end position="166"/>
    </location>
</feature>
<proteinExistence type="inferred from homology"/>
<keyword evidence="2" id="KW-0812">Transmembrane</keyword>
<sequence>MRATLRWAHSDLRTHRGEALFLVLATAGVVVSLLLATALFGYATNPWQRVFTQAHGAHVTLHTTASADADRLTGLEGVRSVAGPYPTSSLTLSSQGGRASVEVRGTRDRPEVGRPIVTSGHWLDPATPDGVVLESNLARALLTAPGDTLSVPGAARRFTVVGVADSAEPRVRPGERAGLVW</sequence>
<dbReference type="InterPro" id="IPR025857">
    <property type="entry name" value="MacB_PCD"/>
</dbReference>
<dbReference type="AlphaFoldDB" id="A0A9X5HBA7"/>
<organism evidence="4 5">
    <name type="scientific">Actinospica acidiphila</name>
    <dbReference type="NCBI Taxonomy" id="304899"/>
    <lineage>
        <taxon>Bacteria</taxon>
        <taxon>Bacillati</taxon>
        <taxon>Actinomycetota</taxon>
        <taxon>Actinomycetes</taxon>
        <taxon>Catenulisporales</taxon>
        <taxon>Actinospicaceae</taxon>
        <taxon>Actinospica</taxon>
    </lineage>
</organism>
<evidence type="ECO:0000259" key="3">
    <source>
        <dbReference type="Pfam" id="PF12704"/>
    </source>
</evidence>
<keyword evidence="5" id="KW-1185">Reference proteome</keyword>
<reference evidence="4 5" key="1">
    <citation type="submission" date="2020-01" db="EMBL/GenBank/DDBJ databases">
        <title>Insect and environment-associated Actinomycetes.</title>
        <authorList>
            <person name="Currrie C."/>
            <person name="Chevrette M."/>
            <person name="Carlson C."/>
            <person name="Stubbendieck R."/>
            <person name="Wendt-Pienkowski E."/>
        </authorList>
    </citation>
    <scope>NUCLEOTIDE SEQUENCE [LARGE SCALE GENOMIC DNA]</scope>
    <source>
        <strain evidence="4 5">SID8189</strain>
    </source>
</reference>
<gene>
    <name evidence="4" type="ORF">G3I18_08115</name>
</gene>
<evidence type="ECO:0000313" key="5">
    <source>
        <dbReference type="Proteomes" id="UP000471745"/>
    </source>
</evidence>
<accession>A0A9X5HBA7</accession>
<comment type="similarity">
    <text evidence="1">Belongs to the ABC-4 integral membrane protein family.</text>
</comment>
<feature type="non-terminal residue" evidence="4">
    <location>
        <position position="181"/>
    </location>
</feature>
<name>A0A9X5HBA7_9ACTN</name>
<evidence type="ECO:0000256" key="2">
    <source>
        <dbReference type="SAM" id="Phobius"/>
    </source>
</evidence>
<dbReference type="Pfam" id="PF12704">
    <property type="entry name" value="MacB_PCD"/>
    <property type="match status" value="1"/>
</dbReference>
<dbReference type="Proteomes" id="UP000471745">
    <property type="component" value="Unassembled WGS sequence"/>
</dbReference>
<keyword evidence="2" id="KW-0472">Membrane</keyword>
<comment type="caution">
    <text evidence="4">The sequence shown here is derived from an EMBL/GenBank/DDBJ whole genome shotgun (WGS) entry which is preliminary data.</text>
</comment>
<evidence type="ECO:0000313" key="4">
    <source>
        <dbReference type="EMBL" id="NEC48543.1"/>
    </source>
</evidence>
<dbReference type="RefSeq" id="WP_163087376.1">
    <property type="nucleotide sequence ID" value="NZ_JAAGNA010000275.1"/>
</dbReference>
<evidence type="ECO:0000256" key="1">
    <source>
        <dbReference type="ARBA" id="ARBA00038076"/>
    </source>
</evidence>
<dbReference type="EMBL" id="JAAGNA010000275">
    <property type="protein sequence ID" value="NEC48543.1"/>
    <property type="molecule type" value="Genomic_DNA"/>
</dbReference>
<keyword evidence="2" id="KW-1133">Transmembrane helix</keyword>